<dbReference type="Gramene" id="mRNA:HanXRQr2_Chr16g0738221">
    <property type="protein sequence ID" value="CDS:HanXRQr2_Chr16g0738221.1"/>
    <property type="gene ID" value="HanXRQr2_Chr16g0738221"/>
</dbReference>
<dbReference type="AlphaFoldDB" id="A0A9K3DPH5"/>
<dbReference type="SUPFAM" id="SSF56672">
    <property type="entry name" value="DNA/RNA polymerases"/>
    <property type="match status" value="1"/>
</dbReference>
<reference evidence="2" key="2">
    <citation type="submission" date="2020-06" db="EMBL/GenBank/DDBJ databases">
        <title>Helianthus annuus Genome sequencing and assembly Release 2.</title>
        <authorList>
            <person name="Gouzy J."/>
            <person name="Langlade N."/>
            <person name="Munos S."/>
        </authorList>
    </citation>
    <scope>NUCLEOTIDE SEQUENCE</scope>
    <source>
        <tissue evidence="2">Leaves</tissue>
    </source>
</reference>
<evidence type="ECO:0000313" key="3">
    <source>
        <dbReference type="Proteomes" id="UP000215914"/>
    </source>
</evidence>
<sequence length="400" mass="45753">MDVKTAFLNGTLKEEVYTEQPEGYVKKGEEGKVCRLKKALYGLKQAPRAWYSRIDEYFRSHGFKKCVHEHTLFTKITSQSRVIVCLYVDDIILASESLTLIEQLKESMQSEFEMTDLGTLHYFLGMEIKNDNGNIMLTQQKYAKNLLAKFKMENCREALTPMEYGLKLSKEDHEDEVDQNVYRMLVGSLMYLTNTRPDIMFAVNKVSQFMQRPKRSHWEASKRILRYIKGTINHGILYSKGSKGKLVGYSDSDYAGSVDDSKSTSGYVFNLGSGAIAWQSRKQKVVALSSTEAEYIALSQTGCQALWIKGVLNELNINTDCPPTILCDNKSTISLAKDPVYHGKSKHIRVKYHFIRELIKNDEVEVRFCTTKEQAADILTKALQLKDFKRLKDALYVVMI</sequence>
<protein>
    <submittedName>
        <fullName evidence="2">RNA-directed DNA polymerase</fullName>
        <ecNumber evidence="2">2.7.7.49</ecNumber>
    </submittedName>
</protein>
<dbReference type="PANTHER" id="PTHR11439:SF443">
    <property type="entry name" value="RNA-DIRECTED DNA POLYMERASE"/>
    <property type="match status" value="1"/>
</dbReference>
<evidence type="ECO:0000259" key="1">
    <source>
        <dbReference type="Pfam" id="PF07727"/>
    </source>
</evidence>
<dbReference type="GO" id="GO:0003964">
    <property type="term" value="F:RNA-directed DNA polymerase activity"/>
    <property type="evidence" value="ECO:0007669"/>
    <property type="project" value="UniProtKB-KW"/>
</dbReference>
<dbReference type="Proteomes" id="UP000215914">
    <property type="component" value="Unassembled WGS sequence"/>
</dbReference>
<dbReference type="EC" id="2.7.7.49" evidence="2"/>
<name>A0A9K3DPH5_HELAN</name>
<proteinExistence type="predicted"/>
<comment type="caution">
    <text evidence="2">The sequence shown here is derived from an EMBL/GenBank/DDBJ whole genome shotgun (WGS) entry which is preliminary data.</text>
</comment>
<keyword evidence="2" id="KW-0548">Nucleotidyltransferase</keyword>
<feature type="domain" description="Reverse transcriptase Ty1/copia-type" evidence="1">
    <location>
        <begin position="1"/>
        <end position="163"/>
    </location>
</feature>
<dbReference type="InterPro" id="IPR043502">
    <property type="entry name" value="DNA/RNA_pol_sf"/>
</dbReference>
<dbReference type="Pfam" id="PF07727">
    <property type="entry name" value="RVT_2"/>
    <property type="match status" value="1"/>
</dbReference>
<keyword evidence="3" id="KW-1185">Reference proteome</keyword>
<evidence type="ECO:0000313" key="2">
    <source>
        <dbReference type="EMBL" id="KAF5759181.1"/>
    </source>
</evidence>
<dbReference type="InterPro" id="IPR013103">
    <property type="entry name" value="RVT_2"/>
</dbReference>
<gene>
    <name evidence="2" type="ORF">HanXRQr2_Chr16g0738221</name>
</gene>
<dbReference type="CDD" id="cd09272">
    <property type="entry name" value="RNase_HI_RT_Ty1"/>
    <property type="match status" value="1"/>
</dbReference>
<dbReference type="PANTHER" id="PTHR11439">
    <property type="entry name" value="GAG-POL-RELATED RETROTRANSPOSON"/>
    <property type="match status" value="1"/>
</dbReference>
<organism evidence="2 3">
    <name type="scientific">Helianthus annuus</name>
    <name type="common">Common sunflower</name>
    <dbReference type="NCBI Taxonomy" id="4232"/>
    <lineage>
        <taxon>Eukaryota</taxon>
        <taxon>Viridiplantae</taxon>
        <taxon>Streptophyta</taxon>
        <taxon>Embryophyta</taxon>
        <taxon>Tracheophyta</taxon>
        <taxon>Spermatophyta</taxon>
        <taxon>Magnoliopsida</taxon>
        <taxon>eudicotyledons</taxon>
        <taxon>Gunneridae</taxon>
        <taxon>Pentapetalae</taxon>
        <taxon>asterids</taxon>
        <taxon>campanulids</taxon>
        <taxon>Asterales</taxon>
        <taxon>Asteraceae</taxon>
        <taxon>Asteroideae</taxon>
        <taxon>Heliantheae alliance</taxon>
        <taxon>Heliantheae</taxon>
        <taxon>Helianthus</taxon>
    </lineage>
</organism>
<accession>A0A9K3DPH5</accession>
<reference evidence="2" key="1">
    <citation type="journal article" date="2017" name="Nature">
        <title>The sunflower genome provides insights into oil metabolism, flowering and Asterid evolution.</title>
        <authorList>
            <person name="Badouin H."/>
            <person name="Gouzy J."/>
            <person name="Grassa C.J."/>
            <person name="Murat F."/>
            <person name="Staton S.E."/>
            <person name="Cottret L."/>
            <person name="Lelandais-Briere C."/>
            <person name="Owens G.L."/>
            <person name="Carrere S."/>
            <person name="Mayjonade B."/>
            <person name="Legrand L."/>
            <person name="Gill N."/>
            <person name="Kane N.C."/>
            <person name="Bowers J.E."/>
            <person name="Hubner S."/>
            <person name="Bellec A."/>
            <person name="Berard A."/>
            <person name="Berges H."/>
            <person name="Blanchet N."/>
            <person name="Boniface M.C."/>
            <person name="Brunel D."/>
            <person name="Catrice O."/>
            <person name="Chaidir N."/>
            <person name="Claudel C."/>
            <person name="Donnadieu C."/>
            <person name="Faraut T."/>
            <person name="Fievet G."/>
            <person name="Helmstetter N."/>
            <person name="King M."/>
            <person name="Knapp S.J."/>
            <person name="Lai Z."/>
            <person name="Le Paslier M.C."/>
            <person name="Lippi Y."/>
            <person name="Lorenzon L."/>
            <person name="Mandel J.R."/>
            <person name="Marage G."/>
            <person name="Marchand G."/>
            <person name="Marquand E."/>
            <person name="Bret-Mestries E."/>
            <person name="Morien E."/>
            <person name="Nambeesan S."/>
            <person name="Nguyen T."/>
            <person name="Pegot-Espagnet P."/>
            <person name="Pouilly N."/>
            <person name="Raftis F."/>
            <person name="Sallet E."/>
            <person name="Schiex T."/>
            <person name="Thomas J."/>
            <person name="Vandecasteele C."/>
            <person name="Vares D."/>
            <person name="Vear F."/>
            <person name="Vautrin S."/>
            <person name="Crespi M."/>
            <person name="Mangin B."/>
            <person name="Burke J.M."/>
            <person name="Salse J."/>
            <person name="Munos S."/>
            <person name="Vincourt P."/>
            <person name="Rieseberg L.H."/>
            <person name="Langlade N.B."/>
        </authorList>
    </citation>
    <scope>NUCLEOTIDE SEQUENCE</scope>
    <source>
        <tissue evidence="2">Leaves</tissue>
    </source>
</reference>
<keyword evidence="2" id="KW-0695">RNA-directed DNA polymerase</keyword>
<keyword evidence="2" id="KW-0808">Transferase</keyword>
<dbReference type="EMBL" id="MNCJ02000331">
    <property type="protein sequence ID" value="KAF5759181.1"/>
    <property type="molecule type" value="Genomic_DNA"/>
</dbReference>